<dbReference type="AlphaFoldDB" id="A0A644VSA7"/>
<feature type="transmembrane region" description="Helical" evidence="2">
    <location>
        <begin position="6"/>
        <end position="24"/>
    </location>
</feature>
<dbReference type="InterPro" id="IPR018060">
    <property type="entry name" value="HTH_AraC"/>
</dbReference>
<dbReference type="Gene3D" id="1.10.10.60">
    <property type="entry name" value="Homeodomain-like"/>
    <property type="match status" value="1"/>
</dbReference>
<comment type="caution">
    <text evidence="4">The sequence shown here is derived from an EMBL/GenBank/DDBJ whole genome shotgun (WGS) entry which is preliminary data.</text>
</comment>
<protein>
    <recommendedName>
        <fullName evidence="3">HTH araC/xylS-type domain-containing protein</fullName>
    </recommendedName>
</protein>
<evidence type="ECO:0000313" key="4">
    <source>
        <dbReference type="EMBL" id="MPL94281.1"/>
    </source>
</evidence>
<keyword evidence="2" id="KW-0812">Transmembrane</keyword>
<dbReference type="GO" id="GO:0043565">
    <property type="term" value="F:sequence-specific DNA binding"/>
    <property type="evidence" value="ECO:0007669"/>
    <property type="project" value="InterPro"/>
</dbReference>
<organism evidence="4">
    <name type="scientific">bioreactor metagenome</name>
    <dbReference type="NCBI Taxonomy" id="1076179"/>
    <lineage>
        <taxon>unclassified sequences</taxon>
        <taxon>metagenomes</taxon>
        <taxon>ecological metagenomes</taxon>
    </lineage>
</organism>
<dbReference type="SMART" id="SM00342">
    <property type="entry name" value="HTH_ARAC"/>
    <property type="match status" value="1"/>
</dbReference>
<dbReference type="PANTHER" id="PTHR43280:SF2">
    <property type="entry name" value="HTH-TYPE TRANSCRIPTIONAL REGULATOR EXSA"/>
    <property type="match status" value="1"/>
</dbReference>
<dbReference type="EMBL" id="VSSQ01000422">
    <property type="protein sequence ID" value="MPL94281.1"/>
    <property type="molecule type" value="Genomic_DNA"/>
</dbReference>
<feature type="transmembrane region" description="Helical" evidence="2">
    <location>
        <begin position="140"/>
        <end position="161"/>
    </location>
</feature>
<feature type="transmembrane region" description="Helical" evidence="2">
    <location>
        <begin position="101"/>
        <end position="120"/>
    </location>
</feature>
<evidence type="ECO:0000259" key="3">
    <source>
        <dbReference type="PROSITE" id="PS01124"/>
    </source>
</evidence>
<feature type="domain" description="HTH araC/xylS-type" evidence="3">
    <location>
        <begin position="269"/>
        <end position="371"/>
    </location>
</feature>
<feature type="transmembrane region" description="Helical" evidence="2">
    <location>
        <begin position="202"/>
        <end position="220"/>
    </location>
</feature>
<keyword evidence="2" id="KW-1133">Transmembrane helix</keyword>
<proteinExistence type="predicted"/>
<sequence length="377" mass="43718">MQYLYIATIFAGALVCLLASILLFARRKGGERSRVILAVIVLFSVFNYIPRFIAVCNGEEPELVVSANLLLVANFMIIAYILYPIEVIAPGWLNFRRIVKLNTILLLLICVYLVSLWAGVEYTPYSSLSEMFIHANGFEVWFRIVLSLLIFSPLLFVFFIHRTRLYHNSDRIWMKKYVFTLSINIIAYILVLIFNRPLIHTFYYYISVGCSLYIVYMELFDRLIAKPTVVTMNIEEREVQSGDVETGIAAVVLPTEKCVVDTKNAALIKRLDTYMKKNNAWRDPDLSLNTLASELFTNRTTLAQAMRENGYENYTNYINHLRIDDFLQQIETGESENFQEAFYFAGFRSRGTALRNFRQFTGMIPSDYFQKKNITNY</sequence>
<reference evidence="4" key="1">
    <citation type="submission" date="2019-08" db="EMBL/GenBank/DDBJ databases">
        <authorList>
            <person name="Kucharzyk K."/>
            <person name="Murdoch R.W."/>
            <person name="Higgins S."/>
            <person name="Loffler F."/>
        </authorList>
    </citation>
    <scope>NUCLEOTIDE SEQUENCE</scope>
</reference>
<dbReference type="PROSITE" id="PS01124">
    <property type="entry name" value="HTH_ARAC_FAMILY_2"/>
    <property type="match status" value="1"/>
</dbReference>
<dbReference type="Pfam" id="PF12833">
    <property type="entry name" value="HTH_18"/>
    <property type="match status" value="1"/>
</dbReference>
<feature type="transmembrane region" description="Helical" evidence="2">
    <location>
        <begin position="65"/>
        <end position="89"/>
    </location>
</feature>
<feature type="transmembrane region" description="Helical" evidence="2">
    <location>
        <begin position="177"/>
        <end position="196"/>
    </location>
</feature>
<feature type="transmembrane region" description="Helical" evidence="2">
    <location>
        <begin position="36"/>
        <end position="53"/>
    </location>
</feature>
<evidence type="ECO:0000256" key="1">
    <source>
        <dbReference type="ARBA" id="ARBA00023125"/>
    </source>
</evidence>
<name>A0A644VSA7_9ZZZZ</name>
<evidence type="ECO:0000256" key="2">
    <source>
        <dbReference type="SAM" id="Phobius"/>
    </source>
</evidence>
<accession>A0A644VSA7</accession>
<keyword evidence="1" id="KW-0238">DNA-binding</keyword>
<keyword evidence="2" id="KW-0472">Membrane</keyword>
<dbReference type="PANTHER" id="PTHR43280">
    <property type="entry name" value="ARAC-FAMILY TRANSCRIPTIONAL REGULATOR"/>
    <property type="match status" value="1"/>
</dbReference>
<dbReference type="GO" id="GO:0003700">
    <property type="term" value="F:DNA-binding transcription factor activity"/>
    <property type="evidence" value="ECO:0007669"/>
    <property type="project" value="InterPro"/>
</dbReference>
<gene>
    <name evidence="4" type="ORF">SDC9_40433</name>
</gene>